<comment type="caution">
    <text evidence="2">The sequence shown here is derived from an EMBL/GenBank/DDBJ whole genome shotgun (WGS) entry which is preliminary data.</text>
</comment>
<dbReference type="NCBIfam" id="TIGR01414">
    <property type="entry name" value="autotrans_barl"/>
    <property type="match status" value="1"/>
</dbReference>
<protein>
    <submittedName>
        <fullName evidence="2">Outer membrane autotransporter barrel domain-containing protein</fullName>
    </submittedName>
</protein>
<evidence type="ECO:0000259" key="1">
    <source>
        <dbReference type="PROSITE" id="PS51208"/>
    </source>
</evidence>
<dbReference type="PATRIC" id="fig|1203554.3.peg.1692"/>
<dbReference type="InterPro" id="IPR024973">
    <property type="entry name" value="ESPR"/>
</dbReference>
<dbReference type="Pfam" id="PF03797">
    <property type="entry name" value="Autotransporter"/>
    <property type="match status" value="1"/>
</dbReference>
<reference evidence="2 3" key="1">
    <citation type="submission" date="2013-04" db="EMBL/GenBank/DDBJ databases">
        <title>The Genome Sequence of Sutterella wadsworthensis HGA0223.</title>
        <authorList>
            <consortium name="The Broad Institute Genomics Platform"/>
            <person name="Earl A."/>
            <person name="Ward D."/>
            <person name="Feldgarden M."/>
            <person name="Gevers D."/>
            <person name="Schmidt T.M."/>
            <person name="Dover J."/>
            <person name="Dai D."/>
            <person name="Walker B."/>
            <person name="Young S."/>
            <person name="Zeng Q."/>
            <person name="Gargeya S."/>
            <person name="Fitzgerald M."/>
            <person name="Haas B."/>
            <person name="Abouelleil A."/>
            <person name="Allen A.W."/>
            <person name="Alvarado L."/>
            <person name="Arachchi H.M."/>
            <person name="Berlin A.M."/>
            <person name="Chapman S.B."/>
            <person name="Gainer-Dewar J."/>
            <person name="Goldberg J."/>
            <person name="Griggs A."/>
            <person name="Gujja S."/>
            <person name="Hansen M."/>
            <person name="Howarth C."/>
            <person name="Imamovic A."/>
            <person name="Ireland A."/>
            <person name="Larimer J."/>
            <person name="McCowan C."/>
            <person name="Murphy C."/>
            <person name="Pearson M."/>
            <person name="Poon T.W."/>
            <person name="Priest M."/>
            <person name="Roberts A."/>
            <person name="Saif S."/>
            <person name="Shea T."/>
            <person name="Sisk P."/>
            <person name="Sykes S."/>
            <person name="Wortman J."/>
            <person name="Nusbaum C."/>
            <person name="Birren B."/>
        </authorList>
    </citation>
    <scope>NUCLEOTIDE SEQUENCE [LARGE SCALE GENOMIC DNA]</scope>
    <source>
        <strain evidence="2 3">HGA0223</strain>
    </source>
</reference>
<dbReference type="InterPro" id="IPR036709">
    <property type="entry name" value="Autotransporte_beta_dom_sf"/>
</dbReference>
<dbReference type="PROSITE" id="PS51208">
    <property type="entry name" value="AUTOTRANSPORTER"/>
    <property type="match status" value="1"/>
</dbReference>
<feature type="domain" description="Autotransporter" evidence="1">
    <location>
        <begin position="1350"/>
        <end position="1620"/>
    </location>
</feature>
<dbReference type="Proteomes" id="UP000014400">
    <property type="component" value="Unassembled WGS sequence"/>
</dbReference>
<sequence length="1620" mass="164631">MNRNFKVVFSKARGALMVVNEATSSVQAKGTKTVIAAAVAALSLGAGVASAAQTFKDVTLNAGDSLTVTSKKDSSTTTTVYTPAGTVTGTLNTSKEGTFVAGDTITSKGSIYLNGGELVLTGTTTDAIVKADNTKTGLTTSGTITLNAVASNGKGTSVTYDAIEGGTFSKLDLNLNVFNAETAKGTTGDVTIGKADTALTLKEGTLKTGTIEGSSTADGKKVGTAKIVGDTLVFGVETQYFPGTGEVDLKNQGSAYNFDNAADVNLEITAETNGVTFKKGAITNAGTMTVTGKTGVTVGKQVSIANTGDLTFKDDEKVDFKADYTASAGRLFIESAANTISGNITADSLKFGTAIADTAKTKEDNQVVITATASGKNTIVYGSTIDVKALTVEDAATIVNGTLKAAATTIGAGKTGGLTVADENASNNKLAVVTLGDITVGSTDATKAGSFTLTNTAKKAVEASSLNVVKKVSTFTLANGDFSVGKLTNQGAVKLGDSTNNTVGKLIITGESTNESGATIAFNAAGDSLVVAEGASLQNLGTIGSDNSKGIITVAGTLTNAPAASGVKAGVIKANEVEVDGVLSTALDKKAYDVGTTNINASGELQTSLNGKIATANDALSIASTINLEGKITADGTEVQYYIVNGQNAVFTVKNDKTFDTVQVKVGEFKTDDADVTLSTLDVAANAKATVDSGTLNVTTLKTGSNAAVSVNDGTLATSLTGLGLTYDATKGFTRVAAGTEGAGKVAANTITLKSGSLLDVDLGSVTEVETKNLDGLTKLVATGTSTGLIDIGATKIKDVEEAIKDGKIASTALSSIAGVTNDTIKSVTVTGLAKAETKDAIYGAIDQGESSKAKTFAIDGVSLTLTGTGNLVYYTDTSANPNVAKLSAITFGTNGGTLVTTGEGAQVGAVGTVAKKNGELYVKSGDLTANGDVNVLDLDVETGAKLSLAKNDAGTGYALTTGTNAAVISGELAAADSAVTFGSKAIYDGSTVKFDDINQVTGKLAAKTLTLAGDTLVAQGGTVEAATLSGKTVYVGDSVSAGSLSVGELAAGSIYADPTWKEDGSAAAVSLVAVKKAASGTSVEADRSSIVSVGTNNVTAGTAAFAKTGFTLAKTDADKKEYSINTKTVNSVVYAEGAQYAGAVLADGNGTKNTDTKTSGVSIGANSMLLIDATKVDTTKKTSVFTQAVSLDDNAILYVDNVKNGDKISLSAAASQIRGNLVYEGDLLMGANKADREKGVLSFEMEDQADFAKYGITGAGFGVIYAMYENGENVGNDNAVFFRNLVSTQTSAAYQQLSNGEYDWNAQTLNTILNDVAAIGATTGAQAVTMDAVNQMADTVAARTSVLTQRAQGVNVWVDVNGGRFEGKKVMDGAGYSSDIYAGTLGADYQFANGAVLGAALTIGTADTDSKGTTAKTSMDSDLVGFSVYGSKTFADIWNVAGDIGYLQASNDVTESGYGFGDFSEDVNAFTLGVRGEVLTKAGSVNIVPHLGLRYTRLSTDGFTAGFNTEIDDQNIFQMPVGVTVSADFETSGWTIAPKFDLSVVPTFGDKDADLKLGITGVSASDDLSVRVIDSNPVQATLGVSATNGAWGFGLNYKLGVGSDDRMNNSFNANVRYAF</sequence>
<organism evidence="2 3">
    <name type="scientific">Sutterella wadsworthensis HGA0223</name>
    <dbReference type="NCBI Taxonomy" id="1203554"/>
    <lineage>
        <taxon>Bacteria</taxon>
        <taxon>Pseudomonadati</taxon>
        <taxon>Pseudomonadota</taxon>
        <taxon>Betaproteobacteria</taxon>
        <taxon>Burkholderiales</taxon>
        <taxon>Sutterellaceae</taxon>
        <taxon>Sutterella</taxon>
    </lineage>
</organism>
<gene>
    <name evidence="2" type="ORF">HMPREF1476_01612</name>
</gene>
<keyword evidence="3" id="KW-1185">Reference proteome</keyword>
<evidence type="ECO:0000313" key="3">
    <source>
        <dbReference type="Proteomes" id="UP000014400"/>
    </source>
</evidence>
<dbReference type="HOGENOM" id="CLU_254482_0_0_4"/>
<dbReference type="Gene3D" id="2.40.128.130">
    <property type="entry name" value="Autotransporter beta-domain"/>
    <property type="match status" value="1"/>
</dbReference>
<dbReference type="InterPro" id="IPR005546">
    <property type="entry name" value="Autotransporte_beta"/>
</dbReference>
<evidence type="ECO:0000313" key="2">
    <source>
        <dbReference type="EMBL" id="EPD98573.1"/>
    </source>
</evidence>
<proteinExistence type="predicted"/>
<accession>S3BB83</accession>
<dbReference type="EMBL" id="ATCF01000022">
    <property type="protein sequence ID" value="EPD98573.1"/>
    <property type="molecule type" value="Genomic_DNA"/>
</dbReference>
<dbReference type="Pfam" id="PF13018">
    <property type="entry name" value="ESPR"/>
    <property type="match status" value="1"/>
</dbReference>
<dbReference type="RefSeq" id="WP_016474801.1">
    <property type="nucleotide sequence ID" value="NZ_KE150480.1"/>
</dbReference>
<dbReference type="InterPro" id="IPR006315">
    <property type="entry name" value="OM_autotransptr_brl_dom"/>
</dbReference>
<dbReference type="SMART" id="SM00869">
    <property type="entry name" value="Autotransporter"/>
    <property type="match status" value="1"/>
</dbReference>
<dbReference type="SUPFAM" id="SSF103515">
    <property type="entry name" value="Autotransporter"/>
    <property type="match status" value="1"/>
</dbReference>
<dbReference type="eggNOG" id="COG4625">
    <property type="taxonomic scope" value="Bacteria"/>
</dbReference>
<dbReference type="GO" id="GO:0019867">
    <property type="term" value="C:outer membrane"/>
    <property type="evidence" value="ECO:0007669"/>
    <property type="project" value="InterPro"/>
</dbReference>
<name>S3BB83_9BURK</name>